<keyword evidence="1 2" id="KW-0533">Nickel</keyword>
<dbReference type="GO" id="GO:0051604">
    <property type="term" value="P:protein maturation"/>
    <property type="evidence" value="ECO:0007669"/>
    <property type="project" value="UniProtKB-UniRule"/>
</dbReference>
<evidence type="ECO:0000256" key="1">
    <source>
        <dbReference type="ARBA" id="ARBA00022596"/>
    </source>
</evidence>
<dbReference type="GO" id="GO:0016151">
    <property type="term" value="F:nickel cation binding"/>
    <property type="evidence" value="ECO:0007669"/>
    <property type="project" value="UniProtKB-UniRule"/>
</dbReference>
<evidence type="ECO:0000313" key="3">
    <source>
        <dbReference type="EMBL" id="TQM62792.1"/>
    </source>
</evidence>
<dbReference type="AlphaFoldDB" id="A0A543HWV7"/>
<accession>A0A543HWV7</accession>
<dbReference type="Pfam" id="PF01969">
    <property type="entry name" value="Ni_insertion"/>
    <property type="match status" value="2"/>
</dbReference>
<organism evidence="3 4">
    <name type="scientific">Humibacillus xanthopallidus</name>
    <dbReference type="NCBI Taxonomy" id="412689"/>
    <lineage>
        <taxon>Bacteria</taxon>
        <taxon>Bacillati</taxon>
        <taxon>Actinomycetota</taxon>
        <taxon>Actinomycetes</taxon>
        <taxon>Micrococcales</taxon>
        <taxon>Intrasporangiaceae</taxon>
        <taxon>Humibacillus</taxon>
    </lineage>
</organism>
<reference evidence="3 4" key="1">
    <citation type="submission" date="2019-06" db="EMBL/GenBank/DDBJ databases">
        <title>Genome sequencing of plant associated microbes to promote plant fitness in Sorghum bicolor and Oryza sativa.</title>
        <authorList>
            <person name="Coleman-Derr D."/>
        </authorList>
    </citation>
    <scope>NUCLEOTIDE SEQUENCE [LARGE SCALE GENOMIC DNA]</scope>
    <source>
        <strain evidence="3 4">KV-663</strain>
    </source>
</reference>
<keyword evidence="2" id="KW-0456">Lyase</keyword>
<gene>
    <name evidence="2" type="primary">larC</name>
    <name evidence="3" type="ORF">FBY41_2830</name>
</gene>
<dbReference type="PANTHER" id="PTHR36566:SF1">
    <property type="entry name" value="PYRIDINIUM-3,5-BISTHIOCARBOXYLIC ACID MONONUCLEOTIDE NICKEL INSERTION PROTEIN"/>
    <property type="match status" value="1"/>
</dbReference>
<dbReference type="EC" id="4.99.1.12" evidence="2"/>
<comment type="similarity">
    <text evidence="2">Belongs to the LarC family.</text>
</comment>
<keyword evidence="4" id="KW-1185">Reference proteome</keyword>
<proteinExistence type="inferred from homology"/>
<evidence type="ECO:0000256" key="2">
    <source>
        <dbReference type="HAMAP-Rule" id="MF_01074"/>
    </source>
</evidence>
<dbReference type="RefSeq" id="WP_141844825.1">
    <property type="nucleotide sequence ID" value="NZ_VFPM01000002.1"/>
</dbReference>
<comment type="catalytic activity">
    <reaction evidence="2">
        <text>Ni(II)-pyridinium-3,5-bisthiocarboxylate mononucleotide = pyridinium-3,5-bisthiocarboxylate mononucleotide + Ni(2+)</text>
        <dbReference type="Rhea" id="RHEA:54784"/>
        <dbReference type="ChEBI" id="CHEBI:49786"/>
        <dbReference type="ChEBI" id="CHEBI:137372"/>
        <dbReference type="ChEBI" id="CHEBI:137373"/>
        <dbReference type="EC" id="4.99.1.12"/>
    </reaction>
</comment>
<comment type="function">
    <text evidence="2">Involved in the biosynthesis of a nickel-pincer cofactor ((SCS)Ni(II) pincer complex). Binds Ni(2+), and functions in nickel delivery to pyridinium-3,5-bisthiocarboxylic acid mononucleotide (P2TMN), to form the mature cofactor. Is thus probably required for the activation of nickel-pincer cofactor-dependent enzymes.</text>
</comment>
<dbReference type="GO" id="GO:0016829">
    <property type="term" value="F:lyase activity"/>
    <property type="evidence" value="ECO:0007669"/>
    <property type="project" value="UniProtKB-UniRule"/>
</dbReference>
<protein>
    <recommendedName>
        <fullName evidence="2">Pyridinium-3,5-bisthiocarboxylic acid mononucleotide nickel insertion protein</fullName>
        <shortName evidence="2">P2TMN nickel insertion protein</shortName>
        <ecNumber evidence="2">4.99.1.12</ecNumber>
    </recommendedName>
    <alternativeName>
        <fullName evidence="2">Nickel-pincer cofactor biosynthesis protein LarC</fullName>
    </alternativeName>
</protein>
<dbReference type="HAMAP" id="MF_01074">
    <property type="entry name" value="LarC"/>
    <property type="match status" value="1"/>
</dbReference>
<dbReference type="Gene3D" id="3.10.20.300">
    <property type="entry name" value="mk0293 like domain"/>
    <property type="match status" value="1"/>
</dbReference>
<dbReference type="PANTHER" id="PTHR36566">
    <property type="entry name" value="NICKEL INSERTION PROTEIN-RELATED"/>
    <property type="match status" value="1"/>
</dbReference>
<sequence length="452" mass="46010">MNDPDRGEDRCAWLDVSAGVSGDMLLGALVDAGAALEVVQSAVDSVIPGTVRLVAHETARAGMRALKVDVELLAADQHHRRWSEIRDRLGAADLPDVVRESAHAVFERLAVAEARVHGTDVDDVHFHEVGAWDSIADVVGTCAALADLGVLGGLGGGGASGVAGASCVTGASNASGVAGAPGAGGSRRVTASRISLGSGSVRVAHGRVPVPVPAVLELCRGWDVTSGGDGELATPTGVALVTALAGGQTAMPAMTVHTVGIGAGTKEQPDRANVVRVVVGQPDRDRGADGPAERLQVIEANVDDLDPRLWPTVIDGMLAAGAADAWTTPMTMKRGRPAQLLSVLAAPSLVAGLVDVVFASTSTIGVRVHDVIRWALDRGWSDVEVSGQRVGIKVAHQQGRIVNVAAEFRDVEAAAVALGLPVREVLDAAEAAAAAAGLTRGGGIPDGLRDTP</sequence>
<dbReference type="OrthoDB" id="9765625at2"/>
<dbReference type="EMBL" id="VFPM01000002">
    <property type="protein sequence ID" value="TQM62792.1"/>
    <property type="molecule type" value="Genomic_DNA"/>
</dbReference>
<dbReference type="Gene3D" id="3.30.70.1380">
    <property type="entry name" value="Transcriptional regulatory protein pf0864 domain like"/>
    <property type="match status" value="1"/>
</dbReference>
<comment type="caution">
    <text evidence="3">The sequence shown here is derived from an EMBL/GenBank/DDBJ whole genome shotgun (WGS) entry which is preliminary data.</text>
</comment>
<name>A0A543HWV7_9MICO</name>
<dbReference type="InterPro" id="IPR002822">
    <property type="entry name" value="Ni_insertion"/>
</dbReference>
<evidence type="ECO:0000313" key="4">
    <source>
        <dbReference type="Proteomes" id="UP000316747"/>
    </source>
</evidence>
<dbReference type="Proteomes" id="UP000316747">
    <property type="component" value="Unassembled WGS sequence"/>
</dbReference>